<dbReference type="EMBL" id="GBXM01045681">
    <property type="protein sequence ID" value="JAH62896.1"/>
    <property type="molecule type" value="Transcribed_RNA"/>
</dbReference>
<protein>
    <submittedName>
        <fullName evidence="1">Uncharacterized protein</fullName>
    </submittedName>
</protein>
<dbReference type="AlphaFoldDB" id="A0A0E9UAN2"/>
<organism evidence="1">
    <name type="scientific">Anguilla anguilla</name>
    <name type="common">European freshwater eel</name>
    <name type="synonym">Muraena anguilla</name>
    <dbReference type="NCBI Taxonomy" id="7936"/>
    <lineage>
        <taxon>Eukaryota</taxon>
        <taxon>Metazoa</taxon>
        <taxon>Chordata</taxon>
        <taxon>Craniata</taxon>
        <taxon>Vertebrata</taxon>
        <taxon>Euteleostomi</taxon>
        <taxon>Actinopterygii</taxon>
        <taxon>Neopterygii</taxon>
        <taxon>Teleostei</taxon>
        <taxon>Anguilliformes</taxon>
        <taxon>Anguillidae</taxon>
        <taxon>Anguilla</taxon>
    </lineage>
</organism>
<accession>A0A0E9UAN2</accession>
<sequence length="23" mass="2628">MTVLFSNFVKLEIVNFSVQVILS</sequence>
<evidence type="ECO:0000313" key="1">
    <source>
        <dbReference type="EMBL" id="JAH62896.1"/>
    </source>
</evidence>
<proteinExistence type="predicted"/>
<reference evidence="1" key="1">
    <citation type="submission" date="2014-11" db="EMBL/GenBank/DDBJ databases">
        <authorList>
            <person name="Amaro Gonzalez C."/>
        </authorList>
    </citation>
    <scope>NUCLEOTIDE SEQUENCE</scope>
</reference>
<reference evidence="1" key="2">
    <citation type="journal article" date="2015" name="Fish Shellfish Immunol.">
        <title>Early steps in the European eel (Anguilla anguilla)-Vibrio vulnificus interaction in the gills: Role of the RtxA13 toxin.</title>
        <authorList>
            <person name="Callol A."/>
            <person name="Pajuelo D."/>
            <person name="Ebbesson L."/>
            <person name="Teles M."/>
            <person name="MacKenzie S."/>
            <person name="Amaro C."/>
        </authorList>
    </citation>
    <scope>NUCLEOTIDE SEQUENCE</scope>
</reference>
<name>A0A0E9UAN2_ANGAN</name>